<dbReference type="Pfam" id="PF13439">
    <property type="entry name" value="Glyco_transf_4"/>
    <property type="match status" value="1"/>
</dbReference>
<organism evidence="3 4">
    <name type="scientific">Vibrio pectenicida</name>
    <dbReference type="NCBI Taxonomy" id="62763"/>
    <lineage>
        <taxon>Bacteria</taxon>
        <taxon>Pseudomonadati</taxon>
        <taxon>Pseudomonadota</taxon>
        <taxon>Gammaproteobacteria</taxon>
        <taxon>Vibrionales</taxon>
        <taxon>Vibrionaceae</taxon>
        <taxon>Vibrio</taxon>
    </lineage>
</organism>
<dbReference type="PANTHER" id="PTHR12526:SF630">
    <property type="entry name" value="GLYCOSYLTRANSFERASE"/>
    <property type="match status" value="1"/>
</dbReference>
<dbReference type="GO" id="GO:0016757">
    <property type="term" value="F:glycosyltransferase activity"/>
    <property type="evidence" value="ECO:0007669"/>
    <property type="project" value="InterPro"/>
</dbReference>
<accession>A0A3R9FLA7</accession>
<dbReference type="GO" id="GO:1901135">
    <property type="term" value="P:carbohydrate derivative metabolic process"/>
    <property type="evidence" value="ECO:0007669"/>
    <property type="project" value="UniProtKB-ARBA"/>
</dbReference>
<dbReference type="SUPFAM" id="SSF53756">
    <property type="entry name" value="UDP-Glycosyltransferase/glycogen phosphorylase"/>
    <property type="match status" value="1"/>
</dbReference>
<dbReference type="AlphaFoldDB" id="A0A3R9FLA7"/>
<keyword evidence="4" id="KW-1185">Reference proteome</keyword>
<reference evidence="3 4" key="1">
    <citation type="submission" date="2018-12" db="EMBL/GenBank/DDBJ databases">
        <title>Genomic taxonomy of the Vibrionaceae family.</title>
        <authorList>
            <person name="Gomez-Gil B."/>
            <person name="Enciso-Ibarra K."/>
        </authorList>
    </citation>
    <scope>NUCLEOTIDE SEQUENCE [LARGE SCALE GENOMIC DNA]</scope>
    <source>
        <strain evidence="3 4">CAIM 594</strain>
    </source>
</reference>
<protein>
    <submittedName>
        <fullName evidence="3">Glycosyltransferase</fullName>
    </submittedName>
</protein>
<dbReference type="Pfam" id="PF00534">
    <property type="entry name" value="Glycos_transf_1"/>
    <property type="match status" value="1"/>
</dbReference>
<evidence type="ECO:0000313" key="4">
    <source>
        <dbReference type="Proteomes" id="UP000269041"/>
    </source>
</evidence>
<dbReference type="InterPro" id="IPR001296">
    <property type="entry name" value="Glyco_trans_1"/>
</dbReference>
<evidence type="ECO:0000313" key="3">
    <source>
        <dbReference type="EMBL" id="RSD30684.1"/>
    </source>
</evidence>
<dbReference type="PANTHER" id="PTHR12526">
    <property type="entry name" value="GLYCOSYLTRANSFERASE"/>
    <property type="match status" value="1"/>
</dbReference>
<comment type="caution">
    <text evidence="3">The sequence shown here is derived from an EMBL/GenBank/DDBJ whole genome shotgun (WGS) entry which is preliminary data.</text>
</comment>
<gene>
    <name evidence="3" type="ORF">EJA03_12600</name>
</gene>
<feature type="domain" description="Glycosyltransferase subfamily 4-like N-terminal" evidence="2">
    <location>
        <begin position="18"/>
        <end position="176"/>
    </location>
</feature>
<name>A0A3R9FLA7_9VIBR</name>
<dbReference type="OrthoDB" id="9775208at2"/>
<dbReference type="EMBL" id="RSFA01000056">
    <property type="protein sequence ID" value="RSD30684.1"/>
    <property type="molecule type" value="Genomic_DNA"/>
</dbReference>
<keyword evidence="3" id="KW-0808">Transferase</keyword>
<dbReference type="RefSeq" id="WP_125322073.1">
    <property type="nucleotide sequence ID" value="NZ_AP024889.1"/>
</dbReference>
<dbReference type="Proteomes" id="UP000269041">
    <property type="component" value="Unassembled WGS sequence"/>
</dbReference>
<evidence type="ECO:0000259" key="1">
    <source>
        <dbReference type="Pfam" id="PF00534"/>
    </source>
</evidence>
<proteinExistence type="predicted"/>
<dbReference type="Gene3D" id="3.40.50.2000">
    <property type="entry name" value="Glycogen Phosphorylase B"/>
    <property type="match status" value="2"/>
</dbReference>
<dbReference type="InterPro" id="IPR028098">
    <property type="entry name" value="Glyco_trans_4-like_N"/>
</dbReference>
<feature type="domain" description="Glycosyl transferase family 1" evidence="1">
    <location>
        <begin position="184"/>
        <end position="332"/>
    </location>
</feature>
<evidence type="ECO:0000259" key="2">
    <source>
        <dbReference type="Pfam" id="PF13439"/>
    </source>
</evidence>
<sequence>MKNNSNTIIHIVQHLSPGGLETLAINMLKFSSSDSNVFIVSLEGNKESAIKNWPLLQNISDKLIFLGKPPGVSTSTIFQLYRLIRQINPKVVHTHHIGPLIYGSTAARLAGINNIIHTEHDAWHLNNTKRRLVQNLILKLSNPYVVADADVVKKQFTEKLNYQNVMVIKNGIDCEQFSPGEKKHARIKLGLPVSDLIIGSAGRLEEVKGHDLLLKAMPFIHQGAKLVIAGNGSQRTCLMKLAQDLSITDRVCFLGLVDDMPNFYRALDVFCLPSRCEGFPLAPLEAQACGIPTVAHDVGGANETLCPDTGLLSKAGNHQELAININKQLNFESSHSPRHFVTSNNDIKKMVEAYNALSQGEFA</sequence>